<evidence type="ECO:0000313" key="2">
    <source>
        <dbReference type="Proteomes" id="UP000229336"/>
    </source>
</evidence>
<comment type="caution">
    <text evidence="1">The sequence shown here is derived from an EMBL/GenBank/DDBJ whole genome shotgun (WGS) entry which is preliminary data.</text>
</comment>
<name>A0A2M7TSI4_9BACT</name>
<evidence type="ECO:0008006" key="3">
    <source>
        <dbReference type="Google" id="ProtNLM"/>
    </source>
</evidence>
<dbReference type="EMBL" id="PFNX01000060">
    <property type="protein sequence ID" value="PIZ58735.1"/>
    <property type="molecule type" value="Genomic_DNA"/>
</dbReference>
<protein>
    <recommendedName>
        <fullName evidence="3">Bacterial toxin RNase RnlA/LsoA DBD domain-containing protein</fullName>
    </recommendedName>
</protein>
<dbReference type="Proteomes" id="UP000229336">
    <property type="component" value="Unassembled WGS sequence"/>
</dbReference>
<dbReference type="AlphaFoldDB" id="A0A2M7TSI4"/>
<accession>A0A2M7TSI4</accession>
<reference evidence="2" key="1">
    <citation type="submission" date="2017-09" db="EMBL/GenBank/DDBJ databases">
        <title>Depth-based differentiation of microbial function through sediment-hosted aquifers and enrichment of novel symbionts in the deep terrestrial subsurface.</title>
        <authorList>
            <person name="Probst A.J."/>
            <person name="Ladd B."/>
            <person name="Jarett J.K."/>
            <person name="Geller-Mcgrath D.E."/>
            <person name="Sieber C.M.K."/>
            <person name="Emerson J.B."/>
            <person name="Anantharaman K."/>
            <person name="Thomas B.C."/>
            <person name="Malmstrom R."/>
            <person name="Stieglmeier M."/>
            <person name="Klingl A."/>
            <person name="Woyke T."/>
            <person name="Ryan C.M."/>
            <person name="Banfield J.F."/>
        </authorList>
    </citation>
    <scope>NUCLEOTIDE SEQUENCE [LARGE SCALE GENOMIC DNA]</scope>
</reference>
<gene>
    <name evidence="1" type="ORF">COY20_03275</name>
</gene>
<evidence type="ECO:0000313" key="1">
    <source>
        <dbReference type="EMBL" id="PIZ58735.1"/>
    </source>
</evidence>
<sequence length="166" mass="19555">MNQISPSLFSTAKKYLNHEQDLLISDVENILLYLKDNHINDYSFVVAPAAKAYEGYLKDFFLSLNIIDQYNYESDRFRVGKTLNPSLRYRRFSIYKKLSDLHQDGEELAEKLWTAWKQGRNEIFHYFPNNIKKLTRAEAETRVNLILKAIIDSGSFVSQYRQSFLL</sequence>
<organism evidence="1 2">
    <name type="scientific">Candidatus Shapirobacteria bacterium CG_4_10_14_0_2_um_filter_40_12</name>
    <dbReference type="NCBI Taxonomy" id="1974871"/>
    <lineage>
        <taxon>Bacteria</taxon>
        <taxon>Candidatus Shapironibacteriota</taxon>
    </lineage>
</organism>
<proteinExistence type="predicted"/>